<evidence type="ECO:0000256" key="1">
    <source>
        <dbReference type="SAM" id="MobiDB-lite"/>
    </source>
</evidence>
<dbReference type="EMBL" id="JBHUKQ010000004">
    <property type="protein sequence ID" value="MFD2479634.1"/>
    <property type="molecule type" value="Genomic_DNA"/>
</dbReference>
<organism evidence="2 3">
    <name type="scientific">Amycolatopsis albidoflavus</name>
    <dbReference type="NCBI Taxonomy" id="102226"/>
    <lineage>
        <taxon>Bacteria</taxon>
        <taxon>Bacillati</taxon>
        <taxon>Actinomycetota</taxon>
        <taxon>Actinomycetes</taxon>
        <taxon>Pseudonocardiales</taxon>
        <taxon>Pseudonocardiaceae</taxon>
        <taxon>Amycolatopsis</taxon>
    </lineage>
</organism>
<proteinExistence type="predicted"/>
<name>A0ABW5HRI6_9PSEU</name>
<feature type="compositionally biased region" description="Acidic residues" evidence="1">
    <location>
        <begin position="213"/>
        <end position="235"/>
    </location>
</feature>
<evidence type="ECO:0000313" key="2">
    <source>
        <dbReference type="EMBL" id="MFD2479634.1"/>
    </source>
</evidence>
<reference evidence="3" key="1">
    <citation type="journal article" date="2019" name="Int. J. Syst. Evol. Microbiol.">
        <title>The Global Catalogue of Microorganisms (GCM) 10K type strain sequencing project: providing services to taxonomists for standard genome sequencing and annotation.</title>
        <authorList>
            <consortium name="The Broad Institute Genomics Platform"/>
            <consortium name="The Broad Institute Genome Sequencing Center for Infectious Disease"/>
            <person name="Wu L."/>
            <person name="Ma J."/>
        </authorList>
    </citation>
    <scope>NUCLEOTIDE SEQUENCE [LARGE SCALE GENOMIC DNA]</scope>
    <source>
        <strain evidence="3">CGMCC 4.7638</strain>
    </source>
</reference>
<comment type="caution">
    <text evidence="2">The sequence shown here is derived from an EMBL/GenBank/DDBJ whole genome shotgun (WGS) entry which is preliminary data.</text>
</comment>
<protein>
    <submittedName>
        <fullName evidence="2">Type VII secretion system-associated protein</fullName>
    </submittedName>
</protein>
<dbReference type="NCBIfam" id="NF033532">
    <property type="entry name" value="lone7para_assoc"/>
    <property type="match status" value="1"/>
</dbReference>
<dbReference type="InterPro" id="IPR047659">
    <property type="entry name" value="T7SS_assoc"/>
</dbReference>
<dbReference type="RefSeq" id="WP_344277781.1">
    <property type="nucleotide sequence ID" value="NZ_BAAAHV010000013.1"/>
</dbReference>
<evidence type="ECO:0000313" key="3">
    <source>
        <dbReference type="Proteomes" id="UP001597542"/>
    </source>
</evidence>
<keyword evidence="3" id="KW-1185">Reference proteome</keyword>
<dbReference type="Proteomes" id="UP001597542">
    <property type="component" value="Unassembled WGS sequence"/>
</dbReference>
<gene>
    <name evidence="2" type="ORF">ACFSUT_05075</name>
</gene>
<accession>A0ABW5HRI6</accession>
<feature type="region of interest" description="Disordered" evidence="1">
    <location>
        <begin position="200"/>
        <end position="260"/>
    </location>
</feature>
<sequence length="260" mass="28438">MSTVTETPEGAPDDQLENWFLLMDPAWRPQSENEPPPIEAVVGLWPVEEGGKLGKFRANPQYEPSDENSPSDPLDAVLRLVMKGDATAEHIQLILRETLFDIAMNGDGRPLITQSPDDKLCTVIVTSEVHRLRINAPDWARVDLDELVELLEDEIDVFINPGGPSAVRLDGDFIRETLMMDEEELAGLYAEHQLDSEGLRVVPVDLTRPPGEDTSEETEAEEAEADGAEQEEDGTEAAPPPVEAGDPGRPGESGTTEPPL</sequence>